<dbReference type="EMBL" id="JAGGLJ010000005">
    <property type="protein sequence ID" value="MBP2025144.1"/>
    <property type="molecule type" value="Genomic_DNA"/>
</dbReference>
<evidence type="ECO:0000313" key="1">
    <source>
        <dbReference type="EMBL" id="MBP2025144.1"/>
    </source>
</evidence>
<dbReference type="InterPro" id="IPR036412">
    <property type="entry name" value="HAD-like_sf"/>
</dbReference>
<dbReference type="NCBIfam" id="TIGR01484">
    <property type="entry name" value="HAD-SF-IIB"/>
    <property type="match status" value="1"/>
</dbReference>
<dbReference type="PANTHER" id="PTHR10000:SF8">
    <property type="entry name" value="HAD SUPERFAMILY HYDROLASE-LIKE, TYPE 3"/>
    <property type="match status" value="1"/>
</dbReference>
<gene>
    <name evidence="1" type="ORF">J2Z71_000669</name>
</gene>
<name>A0ABS4KES7_9FIRM</name>
<sequence length="281" mass="32144">MYKLVGFDLDGTLLTDSKEISNKSYENLYELLDSKIITPVIITGRGYRSANKFFKDKDINIDIISNNGNIIRNSISDEILYINEIKKDFALDIVSNCNNKNIYPLFHINSYEDGYDIATIKKDASKHVRTYPEGFGDRALYLDNLNNVDSSILSIVFAGEYSDLLEFKKIIEKKYSKNFNIHLLEVKTKGLYILEVLQKTGDKWHGLKRYLELNNIYSDETITIGDDSNDILMIKNSKVGIAMKNAICDVKKSADIISKYNNNEDGATKEVLEIIRNKVIY</sequence>
<reference evidence="1 2" key="1">
    <citation type="submission" date="2021-03" db="EMBL/GenBank/DDBJ databases">
        <title>Genomic Encyclopedia of Type Strains, Phase IV (KMG-IV): sequencing the most valuable type-strain genomes for metagenomic binning, comparative biology and taxonomic classification.</title>
        <authorList>
            <person name="Goeker M."/>
        </authorList>
    </citation>
    <scope>NUCLEOTIDE SEQUENCE [LARGE SCALE GENOMIC DNA]</scope>
    <source>
        <strain evidence="1 2">DSM 27563</strain>
    </source>
</reference>
<dbReference type="PROSITE" id="PS01228">
    <property type="entry name" value="COF_1"/>
    <property type="match status" value="1"/>
</dbReference>
<dbReference type="Gene3D" id="3.30.1240.10">
    <property type="match status" value="1"/>
</dbReference>
<evidence type="ECO:0000313" key="2">
    <source>
        <dbReference type="Proteomes" id="UP001519306"/>
    </source>
</evidence>
<proteinExistence type="predicted"/>
<dbReference type="Gene3D" id="3.40.50.1000">
    <property type="entry name" value="HAD superfamily/HAD-like"/>
    <property type="match status" value="1"/>
</dbReference>
<protein>
    <submittedName>
        <fullName evidence="1">Cof subfamily protein (Haloacid dehalogenase superfamily)</fullName>
    </submittedName>
</protein>
<accession>A0ABS4KES7</accession>
<dbReference type="Pfam" id="PF08282">
    <property type="entry name" value="Hydrolase_3"/>
    <property type="match status" value="1"/>
</dbReference>
<dbReference type="Proteomes" id="UP001519306">
    <property type="component" value="Unassembled WGS sequence"/>
</dbReference>
<dbReference type="InterPro" id="IPR006379">
    <property type="entry name" value="HAD-SF_hydro_IIB"/>
</dbReference>
<keyword evidence="2" id="KW-1185">Reference proteome</keyword>
<organism evidence="1 2">
    <name type="scientific">Peptoniphilus stercorisuis</name>
    <dbReference type="NCBI Taxonomy" id="1436965"/>
    <lineage>
        <taxon>Bacteria</taxon>
        <taxon>Bacillati</taxon>
        <taxon>Bacillota</taxon>
        <taxon>Tissierellia</taxon>
        <taxon>Tissierellales</taxon>
        <taxon>Peptoniphilaceae</taxon>
        <taxon>Peptoniphilus</taxon>
    </lineage>
</organism>
<dbReference type="InterPro" id="IPR023214">
    <property type="entry name" value="HAD_sf"/>
</dbReference>
<dbReference type="SUPFAM" id="SSF56784">
    <property type="entry name" value="HAD-like"/>
    <property type="match status" value="1"/>
</dbReference>
<dbReference type="PANTHER" id="PTHR10000">
    <property type="entry name" value="PHOSPHOSERINE PHOSPHATASE"/>
    <property type="match status" value="1"/>
</dbReference>
<dbReference type="RefSeq" id="WP_210060443.1">
    <property type="nucleotide sequence ID" value="NZ_JAGGLJ010000005.1"/>
</dbReference>
<comment type="caution">
    <text evidence="1">The sequence shown here is derived from an EMBL/GenBank/DDBJ whole genome shotgun (WGS) entry which is preliminary data.</text>
</comment>